<dbReference type="AlphaFoldDB" id="A0A9N9CHV9"/>
<gene>
    <name evidence="1" type="ORF">DEBURN_LOCUS9572</name>
</gene>
<protein>
    <submittedName>
        <fullName evidence="1">11615_t:CDS:1</fullName>
    </submittedName>
</protein>
<sequence length="249" mass="28651">GETSTNNCQLWWETLSNLCNKYNYVRAYSPGLHTSNSNNFSNLSSIQLIIFLRSTLSYGWCSSPHAFTINGRAYHQVYPANTRGHPVNWFVFDANVRNCLYQLYNMNYPQAQLVIQQSTNIAENVACTINHSKAIAQERCVQIWRVGEEKPDYVNILNKNYEALQYPLFFPHGEIGVFSINILVDMFIRADERLQYVPSHTLSYRWSYKKAMDALAVIKAIYRSTLNGTCFGRGDLWITENFGSKGLKK</sequence>
<organism evidence="1 2">
    <name type="scientific">Diversispora eburnea</name>
    <dbReference type="NCBI Taxonomy" id="1213867"/>
    <lineage>
        <taxon>Eukaryota</taxon>
        <taxon>Fungi</taxon>
        <taxon>Fungi incertae sedis</taxon>
        <taxon>Mucoromycota</taxon>
        <taxon>Glomeromycotina</taxon>
        <taxon>Glomeromycetes</taxon>
        <taxon>Diversisporales</taxon>
        <taxon>Diversisporaceae</taxon>
        <taxon>Diversispora</taxon>
    </lineage>
</organism>
<dbReference type="Proteomes" id="UP000789706">
    <property type="component" value="Unassembled WGS sequence"/>
</dbReference>
<evidence type="ECO:0000313" key="1">
    <source>
        <dbReference type="EMBL" id="CAG8602116.1"/>
    </source>
</evidence>
<evidence type="ECO:0000313" key="2">
    <source>
        <dbReference type="Proteomes" id="UP000789706"/>
    </source>
</evidence>
<reference evidence="1" key="1">
    <citation type="submission" date="2021-06" db="EMBL/GenBank/DDBJ databases">
        <authorList>
            <person name="Kallberg Y."/>
            <person name="Tangrot J."/>
            <person name="Rosling A."/>
        </authorList>
    </citation>
    <scope>NUCLEOTIDE SEQUENCE</scope>
    <source>
        <strain evidence="1">AZ414A</strain>
    </source>
</reference>
<comment type="caution">
    <text evidence="1">The sequence shown here is derived from an EMBL/GenBank/DDBJ whole genome shotgun (WGS) entry which is preliminary data.</text>
</comment>
<proteinExistence type="predicted"/>
<keyword evidence="2" id="KW-1185">Reference proteome</keyword>
<name>A0A9N9CHV9_9GLOM</name>
<feature type="non-terminal residue" evidence="1">
    <location>
        <position position="1"/>
    </location>
</feature>
<dbReference type="EMBL" id="CAJVPK010001916">
    <property type="protein sequence ID" value="CAG8602116.1"/>
    <property type="molecule type" value="Genomic_DNA"/>
</dbReference>
<dbReference type="OrthoDB" id="2437758at2759"/>
<accession>A0A9N9CHV9</accession>